<dbReference type="SMART" id="SM00698">
    <property type="entry name" value="MORN"/>
    <property type="match status" value="7"/>
</dbReference>
<dbReference type="PANTHER" id="PTHR43215">
    <property type="entry name" value="RADIAL SPOKE HEAD 1 HOMOLOG"/>
    <property type="match status" value="1"/>
</dbReference>
<organism evidence="2">
    <name type="scientific">Oscillatoriales cyanobacterium SpSt-418</name>
    <dbReference type="NCBI Taxonomy" id="2282169"/>
    <lineage>
        <taxon>Bacteria</taxon>
        <taxon>Bacillati</taxon>
        <taxon>Cyanobacteriota</taxon>
        <taxon>Cyanophyceae</taxon>
        <taxon>Oscillatoriophycideae</taxon>
        <taxon>Oscillatoriales</taxon>
    </lineage>
</organism>
<comment type="caution">
    <text evidence="2">The sequence shown here is derived from an EMBL/GenBank/DDBJ whole genome shotgun (WGS) entry which is preliminary data.</text>
</comment>
<proteinExistence type="predicted"/>
<evidence type="ECO:0008006" key="3">
    <source>
        <dbReference type="Google" id="ProtNLM"/>
    </source>
</evidence>
<evidence type="ECO:0000256" key="1">
    <source>
        <dbReference type="ARBA" id="ARBA00022737"/>
    </source>
</evidence>
<dbReference type="SUPFAM" id="SSF82185">
    <property type="entry name" value="Histone H3 K4-specific methyltransferase SET7/9 N-terminal domain"/>
    <property type="match status" value="2"/>
</dbReference>
<dbReference type="EMBL" id="DSRU01000046">
    <property type="protein sequence ID" value="HFM96824.1"/>
    <property type="molecule type" value="Genomic_DNA"/>
</dbReference>
<dbReference type="InterPro" id="IPR003409">
    <property type="entry name" value="MORN"/>
</dbReference>
<protein>
    <recommendedName>
        <fullName evidence="3">MORN motif-containing protein</fullName>
    </recommendedName>
</protein>
<sequence>MRSLHRRLGIGVFLIPALGLTIGLAQPDAAIAETRALSNGAFCEGKFDKAGNSPNAVCSLPPTAERPPACNSRGDEGFASLFGNPYTYYRGPVVRLVPQGKGSFVWYCRDDQANQDRFDRYEGDVRNGQPNGRGIYLFSSGDRYDGQFRNGAFHGKGTLQYGRNSYSGEFINGVFGGKGTLNYGSGDRYSGSFRGGFPHGQGTLKFGNRTYTGEFYQGQINGRGTVVNANGSRCTGQFFNGLLEGRGTCTFPRGSSLRTYTGEIKNGIPDGQGRATLANGTSQVGLFRNGEYVGR</sequence>
<evidence type="ECO:0000313" key="2">
    <source>
        <dbReference type="EMBL" id="HFM96824.1"/>
    </source>
</evidence>
<dbReference type="Pfam" id="PF02493">
    <property type="entry name" value="MORN"/>
    <property type="match status" value="7"/>
</dbReference>
<name>A0A7C3KBF7_9CYAN</name>
<dbReference type="PANTHER" id="PTHR43215:SF14">
    <property type="entry name" value="RADIAL SPOKE HEAD 1 HOMOLOG"/>
    <property type="match status" value="1"/>
</dbReference>
<gene>
    <name evidence="2" type="ORF">ENR64_03485</name>
</gene>
<accession>A0A7C3KBF7</accession>
<keyword evidence="1" id="KW-0677">Repeat</keyword>
<dbReference type="AlphaFoldDB" id="A0A7C3KBF7"/>
<dbReference type="Gene3D" id="2.20.110.10">
    <property type="entry name" value="Histone H3 K4-specific methyltransferase SET7/9 N-terminal domain"/>
    <property type="match status" value="3"/>
</dbReference>
<reference evidence="2" key="1">
    <citation type="journal article" date="2020" name="mSystems">
        <title>Genome- and Community-Level Interaction Insights into Carbon Utilization and Element Cycling Functions of Hydrothermarchaeota in Hydrothermal Sediment.</title>
        <authorList>
            <person name="Zhou Z."/>
            <person name="Liu Y."/>
            <person name="Xu W."/>
            <person name="Pan J."/>
            <person name="Luo Z.H."/>
            <person name="Li M."/>
        </authorList>
    </citation>
    <scope>NUCLEOTIDE SEQUENCE [LARGE SCALE GENOMIC DNA]</scope>
    <source>
        <strain evidence="2">SpSt-418</strain>
    </source>
</reference>